<dbReference type="InterPro" id="IPR008042">
    <property type="entry name" value="Retrotrans_Pao"/>
</dbReference>
<proteinExistence type="predicted"/>
<sequence length="338" mass="38007">MDDYLGSVDTVSEAAKLAAEIVFIHSKACLEMRSWVSNRPEALSNLPPDLCAPNAASKSVRVLGVTWDFNADTLSFSRSSMGDLPTKLTKRSTLAYLMKIFDPLGLLTPIIVKGRVIFQKTWKMGVDWDQELPASLILEWKAWFAELSKLKLGSIPRHYLDGRHAESGELHVFGDASEIAYACVAYWRFNCSDGGVTISLIGGKARVAPVKLVSIPRLELQAALMVARFASYIVEAHRHKPSKLFLWSDSLTVLKWIRSDARNFRPFVAHRVGEITEITNVSDWRYVPTALNVADDATRIGKQFETSSRWFSGPSFLYLPEAEWPKEPIKQQPRPPRK</sequence>
<dbReference type="PANTHER" id="PTHR47331:SF4">
    <property type="entry name" value="PEPTIDASE S1 DOMAIN-CONTAINING PROTEIN"/>
    <property type="match status" value="1"/>
</dbReference>
<keyword evidence="2" id="KW-1185">Reference proteome</keyword>
<evidence type="ECO:0000313" key="2">
    <source>
        <dbReference type="Proteomes" id="UP001549920"/>
    </source>
</evidence>
<name>A0ABR3HI83_LOXSC</name>
<dbReference type="Proteomes" id="UP001549920">
    <property type="component" value="Unassembled WGS sequence"/>
</dbReference>
<dbReference type="EMBL" id="JBEUOH010000019">
    <property type="protein sequence ID" value="KAL0870126.1"/>
    <property type="molecule type" value="Genomic_DNA"/>
</dbReference>
<reference evidence="1 2" key="1">
    <citation type="submission" date="2024-06" db="EMBL/GenBank/DDBJ databases">
        <title>A chromosome-level genome assembly of beet webworm, Loxostege sticticalis.</title>
        <authorList>
            <person name="Zhang Y."/>
        </authorList>
    </citation>
    <scope>NUCLEOTIDE SEQUENCE [LARGE SCALE GENOMIC DNA]</scope>
    <source>
        <strain evidence="1">AQ026</strain>
        <tissue evidence="1">Whole body</tissue>
    </source>
</reference>
<protein>
    <submittedName>
        <fullName evidence="1">Uncharacterized protein</fullName>
    </submittedName>
</protein>
<gene>
    <name evidence="1" type="ORF">ABMA27_006280</name>
</gene>
<organism evidence="1 2">
    <name type="scientific">Loxostege sticticalis</name>
    <name type="common">Beet webworm moth</name>
    <dbReference type="NCBI Taxonomy" id="481309"/>
    <lineage>
        <taxon>Eukaryota</taxon>
        <taxon>Metazoa</taxon>
        <taxon>Ecdysozoa</taxon>
        <taxon>Arthropoda</taxon>
        <taxon>Hexapoda</taxon>
        <taxon>Insecta</taxon>
        <taxon>Pterygota</taxon>
        <taxon>Neoptera</taxon>
        <taxon>Endopterygota</taxon>
        <taxon>Lepidoptera</taxon>
        <taxon>Glossata</taxon>
        <taxon>Ditrysia</taxon>
        <taxon>Pyraloidea</taxon>
        <taxon>Crambidae</taxon>
        <taxon>Pyraustinae</taxon>
        <taxon>Loxostege</taxon>
    </lineage>
</organism>
<evidence type="ECO:0000313" key="1">
    <source>
        <dbReference type="EMBL" id="KAL0870126.1"/>
    </source>
</evidence>
<comment type="caution">
    <text evidence="1">The sequence shown here is derived from an EMBL/GenBank/DDBJ whole genome shotgun (WGS) entry which is preliminary data.</text>
</comment>
<dbReference type="PANTHER" id="PTHR47331">
    <property type="entry name" value="PHD-TYPE DOMAIN-CONTAINING PROTEIN"/>
    <property type="match status" value="1"/>
</dbReference>
<dbReference type="Pfam" id="PF05380">
    <property type="entry name" value="Peptidase_A17"/>
    <property type="match status" value="1"/>
</dbReference>
<accession>A0ABR3HI83</accession>